<dbReference type="InterPro" id="IPR036388">
    <property type="entry name" value="WH-like_DNA-bd_sf"/>
</dbReference>
<dbReference type="EMBL" id="FO117585">
    <property type="protein sequence ID" value="CCF99639.1"/>
    <property type="molecule type" value="Genomic_DNA"/>
</dbReference>
<dbReference type="Pfam" id="PF16124">
    <property type="entry name" value="RecQ_Zn_bind"/>
    <property type="match status" value="1"/>
</dbReference>
<gene>
    <name evidence="16" type="ORF">VIS_S18BPA60037</name>
</gene>
<dbReference type="GO" id="GO:0005737">
    <property type="term" value="C:cytoplasm"/>
    <property type="evidence" value="ECO:0007669"/>
    <property type="project" value="TreeGrafter"/>
</dbReference>
<evidence type="ECO:0000256" key="7">
    <source>
        <dbReference type="ARBA" id="ARBA00023125"/>
    </source>
</evidence>
<evidence type="ECO:0000259" key="15">
    <source>
        <dbReference type="PROSITE" id="PS51194"/>
    </source>
</evidence>
<dbReference type="GO" id="GO:0016787">
    <property type="term" value="F:hydrolase activity"/>
    <property type="evidence" value="ECO:0007669"/>
    <property type="project" value="UniProtKB-KW"/>
</dbReference>
<feature type="region of interest" description="Disordered" evidence="13">
    <location>
        <begin position="1"/>
        <end position="23"/>
    </location>
</feature>
<feature type="domain" description="Helicase ATP-binding" evidence="14">
    <location>
        <begin position="48"/>
        <end position="212"/>
    </location>
</feature>
<organism evidence="16">
    <name type="scientific">uncultured Flavobacteriia bacterium</name>
    <dbReference type="NCBI Taxonomy" id="212695"/>
    <lineage>
        <taxon>Bacteria</taxon>
        <taxon>Pseudomonadati</taxon>
        <taxon>Bacteroidota</taxon>
        <taxon>Flavobacteriia</taxon>
        <taxon>environmental samples</taxon>
    </lineage>
</organism>
<evidence type="ECO:0000256" key="1">
    <source>
        <dbReference type="ARBA" id="ARBA00005446"/>
    </source>
</evidence>
<dbReference type="GO" id="GO:0043138">
    <property type="term" value="F:3'-5' DNA helicase activity"/>
    <property type="evidence" value="ECO:0007669"/>
    <property type="project" value="UniProtKB-EC"/>
</dbReference>
<comment type="similarity">
    <text evidence="1">Belongs to the helicase family. RecQ subfamily.</text>
</comment>
<protein>
    <recommendedName>
        <fullName evidence="11">ATP-dependent DNA helicase RecQ</fullName>
        <ecNumber evidence="10">5.6.2.4</ecNumber>
    </recommendedName>
    <alternativeName>
        <fullName evidence="12">DNA 3'-5' helicase RecQ</fullName>
    </alternativeName>
</protein>
<dbReference type="GO" id="GO:0003677">
    <property type="term" value="F:DNA binding"/>
    <property type="evidence" value="ECO:0007669"/>
    <property type="project" value="UniProtKB-KW"/>
</dbReference>
<dbReference type="SMART" id="SM00490">
    <property type="entry name" value="HELICc"/>
    <property type="match status" value="1"/>
</dbReference>
<dbReference type="InterPro" id="IPR014001">
    <property type="entry name" value="Helicase_ATP-bd"/>
</dbReference>
<dbReference type="AlphaFoldDB" id="H6RF28"/>
<reference evidence="16" key="1">
    <citation type="journal article" date="2012" name="Environ. Microbiol.">
        <title>Genomic content of uncultured Bacteroidetes from contrasting oceanic provinces in the North Atlantic Ocean.</title>
        <authorList>
            <person name="Gomez-Pereira P.R."/>
            <person name="Schuler M."/>
            <person name="Fuchs B.M."/>
            <person name="Bennke C."/>
            <person name="Teeling H."/>
            <person name="Waldmann J."/>
            <person name="Richter M."/>
            <person name="Barbe V."/>
            <person name="Bataille E."/>
            <person name="Glockner F.O."/>
            <person name="Amann R."/>
        </authorList>
    </citation>
    <scope>NUCLEOTIDE SEQUENCE</scope>
</reference>
<dbReference type="InterPro" id="IPR027417">
    <property type="entry name" value="P-loop_NTPase"/>
</dbReference>
<dbReference type="PANTHER" id="PTHR13710">
    <property type="entry name" value="DNA HELICASE RECQ FAMILY MEMBER"/>
    <property type="match status" value="1"/>
</dbReference>
<evidence type="ECO:0000256" key="13">
    <source>
        <dbReference type="SAM" id="MobiDB-lite"/>
    </source>
</evidence>
<evidence type="ECO:0000256" key="8">
    <source>
        <dbReference type="ARBA" id="ARBA00023235"/>
    </source>
</evidence>
<keyword evidence="6" id="KW-0067">ATP-binding</keyword>
<accession>H6RF28</accession>
<dbReference type="Gene3D" id="1.10.10.10">
    <property type="entry name" value="Winged helix-like DNA-binding domain superfamily/Winged helix DNA-binding domain"/>
    <property type="match status" value="1"/>
</dbReference>
<dbReference type="PROSITE" id="PS51194">
    <property type="entry name" value="HELICASE_CTER"/>
    <property type="match status" value="1"/>
</dbReference>
<keyword evidence="8" id="KW-0413">Isomerase</keyword>
<evidence type="ECO:0000313" key="16">
    <source>
        <dbReference type="EMBL" id="CCF99639.1"/>
    </source>
</evidence>
<dbReference type="SUPFAM" id="SSF52540">
    <property type="entry name" value="P-loop containing nucleoside triphosphate hydrolases"/>
    <property type="match status" value="1"/>
</dbReference>
<dbReference type="Gene3D" id="3.40.50.300">
    <property type="entry name" value="P-loop containing nucleotide triphosphate hydrolases"/>
    <property type="match status" value="2"/>
</dbReference>
<proteinExistence type="inferred from homology"/>
<dbReference type="Pfam" id="PF00270">
    <property type="entry name" value="DEAD"/>
    <property type="match status" value="1"/>
</dbReference>
<dbReference type="GO" id="GO:0006310">
    <property type="term" value="P:DNA recombination"/>
    <property type="evidence" value="ECO:0007669"/>
    <property type="project" value="InterPro"/>
</dbReference>
<feature type="domain" description="Helicase C-terminal" evidence="15">
    <location>
        <begin position="236"/>
        <end position="381"/>
    </location>
</feature>
<feature type="compositionally biased region" description="Basic residues" evidence="13">
    <location>
        <begin position="1"/>
        <end position="10"/>
    </location>
</feature>
<name>H6RF28_9BACT</name>
<dbReference type="GO" id="GO:0009378">
    <property type="term" value="F:four-way junction helicase activity"/>
    <property type="evidence" value="ECO:0007669"/>
    <property type="project" value="TreeGrafter"/>
</dbReference>
<keyword evidence="3" id="KW-0547">Nucleotide-binding</keyword>
<dbReference type="SMART" id="SM00487">
    <property type="entry name" value="DEXDc"/>
    <property type="match status" value="1"/>
</dbReference>
<keyword evidence="2" id="KW-0479">Metal-binding</keyword>
<evidence type="ECO:0000256" key="2">
    <source>
        <dbReference type="ARBA" id="ARBA00022723"/>
    </source>
</evidence>
<reference evidence="16" key="2">
    <citation type="submission" date="2012-02" db="EMBL/GenBank/DDBJ databases">
        <authorList>
            <person name="Genoscope - CEA"/>
        </authorList>
    </citation>
    <scope>NUCLEOTIDE SEQUENCE</scope>
</reference>
<dbReference type="EC" id="5.6.2.4" evidence="10"/>
<dbReference type="PANTHER" id="PTHR13710:SF105">
    <property type="entry name" value="ATP-DEPENDENT DNA HELICASE Q1"/>
    <property type="match status" value="1"/>
</dbReference>
<dbReference type="InterPro" id="IPR032284">
    <property type="entry name" value="RecQ_Zn-bd"/>
</dbReference>
<evidence type="ECO:0000256" key="10">
    <source>
        <dbReference type="ARBA" id="ARBA00034808"/>
    </source>
</evidence>
<dbReference type="GO" id="GO:0006281">
    <property type="term" value="P:DNA repair"/>
    <property type="evidence" value="ECO:0007669"/>
    <property type="project" value="TreeGrafter"/>
</dbReference>
<dbReference type="InterPro" id="IPR011545">
    <property type="entry name" value="DEAD/DEAH_box_helicase_dom"/>
</dbReference>
<dbReference type="InterPro" id="IPR004589">
    <property type="entry name" value="DNA_helicase_ATP-dep_RecQ"/>
</dbReference>
<dbReference type="CDD" id="cd17920">
    <property type="entry name" value="DEXHc_RecQ"/>
    <property type="match status" value="1"/>
</dbReference>
<dbReference type="Pfam" id="PF00271">
    <property type="entry name" value="Helicase_C"/>
    <property type="match status" value="1"/>
</dbReference>
<evidence type="ECO:0000256" key="6">
    <source>
        <dbReference type="ARBA" id="ARBA00022840"/>
    </source>
</evidence>
<sequence length="637" mass="71389">MGAKNRHPARLLRMSSQETSQGLPAHLQSPLKAHWGFSDLRPHQVGPVLDLAQGNHVLALLPTGGGKSLCFQLPAVVRGGLCLVVTPLVALMEDQCAQLRQKGIRAEAWVGNNGDRVLDNVRFGNTQFLYLSPERLTHPLFEARCGFWDVTTIVVDEAHCISQWGHDFRPAFQNMTSLHDRFPDAVWGAFTATATEEVLRDIVSQMPQGVHSHVAPMRRPNLAFQVSRWGDRDAVLLHDAALQQGQGLVYVQSRHDSERWSQRLQAAGLAAASFHAGLPAKEKQRRQQRWMSGQLQVLACTSAFGMGIDAPHVRWVFHAGPPPNLESYIQEAGRAGRDGQPASCILYVEDRDFDVMQGRIERQFPEVKQIQAAYQWAANASHATYGEQPESPFPVTESQHLPALRLLSLAGHFDLRERSDASAECGTITWLGSPIHEFFSPSLHSIAQWIERQAPSQPMEVDLSRLAKHLNRSDALAQPSTSAQLRMDLEALDAMGWLDWKPVSERFELTWTMPRQATNTVSVDRSRLELMLRKLRDVQAFAKASQGCRSQHLERSFSDASHAPCGQCDMCTGDKKQWRQALKEDLARGAIQPQEWLLSKPPGHRQPLRALMATWYRSGFIEANQNWIRWSGKEAQG</sequence>
<evidence type="ECO:0000256" key="11">
    <source>
        <dbReference type="ARBA" id="ARBA00044535"/>
    </source>
</evidence>
<dbReference type="InterPro" id="IPR001650">
    <property type="entry name" value="Helicase_C-like"/>
</dbReference>
<keyword evidence="7" id="KW-0238">DNA-binding</keyword>
<evidence type="ECO:0000256" key="12">
    <source>
        <dbReference type="ARBA" id="ARBA00044550"/>
    </source>
</evidence>
<dbReference type="GO" id="GO:0046872">
    <property type="term" value="F:metal ion binding"/>
    <property type="evidence" value="ECO:0007669"/>
    <property type="project" value="UniProtKB-KW"/>
</dbReference>
<comment type="catalytic activity">
    <reaction evidence="9">
        <text>Couples ATP hydrolysis with the unwinding of duplex DNA by translocating in the 3'-5' direction.</text>
        <dbReference type="EC" id="5.6.2.4"/>
    </reaction>
</comment>
<dbReference type="PROSITE" id="PS51192">
    <property type="entry name" value="HELICASE_ATP_BIND_1"/>
    <property type="match status" value="1"/>
</dbReference>
<keyword evidence="5 16" id="KW-0347">Helicase</keyword>
<evidence type="ECO:0000256" key="3">
    <source>
        <dbReference type="ARBA" id="ARBA00022741"/>
    </source>
</evidence>
<evidence type="ECO:0000256" key="9">
    <source>
        <dbReference type="ARBA" id="ARBA00034617"/>
    </source>
</evidence>
<evidence type="ECO:0000256" key="5">
    <source>
        <dbReference type="ARBA" id="ARBA00022806"/>
    </source>
</evidence>
<keyword evidence="4 16" id="KW-0378">Hydrolase</keyword>
<evidence type="ECO:0000256" key="4">
    <source>
        <dbReference type="ARBA" id="ARBA00022801"/>
    </source>
</evidence>
<evidence type="ECO:0000259" key="14">
    <source>
        <dbReference type="PROSITE" id="PS51192"/>
    </source>
</evidence>
<dbReference type="GO" id="GO:0005524">
    <property type="term" value="F:ATP binding"/>
    <property type="evidence" value="ECO:0007669"/>
    <property type="project" value="UniProtKB-KW"/>
</dbReference>
<dbReference type="NCBIfam" id="TIGR00614">
    <property type="entry name" value="recQ_fam"/>
    <property type="match status" value="1"/>
</dbReference>
<dbReference type="GO" id="GO:0005694">
    <property type="term" value="C:chromosome"/>
    <property type="evidence" value="ECO:0007669"/>
    <property type="project" value="TreeGrafter"/>
</dbReference>